<dbReference type="EMBL" id="MBUA01000001">
    <property type="protein sequence ID" value="MBC6490105.1"/>
    <property type="molecule type" value="Genomic_DNA"/>
</dbReference>
<accession>A0ABR7M5V4</accession>
<reference evidence="1 2" key="1">
    <citation type="submission" date="2016-07" db="EMBL/GenBank/DDBJ databases">
        <title>Genome analysis of Flavihumibacter stibioxidans YS-17.</title>
        <authorList>
            <person name="Shi K."/>
            <person name="Han Y."/>
            <person name="Wang G."/>
        </authorList>
    </citation>
    <scope>NUCLEOTIDE SEQUENCE [LARGE SCALE GENOMIC DNA]</scope>
    <source>
        <strain evidence="1 2">YS-17</strain>
    </source>
</reference>
<gene>
    <name evidence="1" type="ORF">BC349_03935</name>
</gene>
<protein>
    <recommendedName>
        <fullName evidence="3">Outer membrane protein beta-barrel domain-containing protein</fullName>
    </recommendedName>
</protein>
<organism evidence="1 2">
    <name type="scientific">Flavihumibacter stibioxidans</name>
    <dbReference type="NCBI Taxonomy" id="1834163"/>
    <lineage>
        <taxon>Bacteria</taxon>
        <taxon>Pseudomonadati</taxon>
        <taxon>Bacteroidota</taxon>
        <taxon>Chitinophagia</taxon>
        <taxon>Chitinophagales</taxon>
        <taxon>Chitinophagaceae</taxon>
        <taxon>Flavihumibacter</taxon>
    </lineage>
</organism>
<keyword evidence="2" id="KW-1185">Reference proteome</keyword>
<evidence type="ECO:0000313" key="2">
    <source>
        <dbReference type="Proteomes" id="UP000765802"/>
    </source>
</evidence>
<dbReference type="Proteomes" id="UP000765802">
    <property type="component" value="Unassembled WGS sequence"/>
</dbReference>
<evidence type="ECO:0008006" key="3">
    <source>
        <dbReference type="Google" id="ProtNLM"/>
    </source>
</evidence>
<name>A0ABR7M5V4_9BACT</name>
<sequence>MKFLLFIAAFFSVSVSNGQLSQNTWLLGGSGSFYSYNEHYTHPSIDVTGKYTSIDLSGTVGYFFAEKLGCGLRPFLTSYKGESSGGGINNNIKFAIGPFARYYFLKPDKQFNLLADVSYQFGVNANNNPPKDRGKFNQFFLMGGSEVFFNSSVGLEILLGYSHKLHTANDPSGTFRSSKNGFQMSIGFHFHLEKE</sequence>
<proteinExistence type="predicted"/>
<dbReference type="RefSeq" id="WP_187255429.1">
    <property type="nucleotide sequence ID" value="NZ_JBHULF010000006.1"/>
</dbReference>
<evidence type="ECO:0000313" key="1">
    <source>
        <dbReference type="EMBL" id="MBC6490105.1"/>
    </source>
</evidence>
<comment type="caution">
    <text evidence="1">The sequence shown here is derived from an EMBL/GenBank/DDBJ whole genome shotgun (WGS) entry which is preliminary data.</text>
</comment>